<keyword evidence="1" id="KW-0812">Transmembrane</keyword>
<dbReference type="InterPro" id="IPR002909">
    <property type="entry name" value="IPT_dom"/>
</dbReference>
<proteinExistence type="predicted"/>
<dbReference type="PROSITE" id="PS00022">
    <property type="entry name" value="EGF_1"/>
    <property type="match status" value="1"/>
</dbReference>
<protein>
    <submittedName>
        <fullName evidence="3">EGF-like domain-containing protein</fullName>
    </submittedName>
</protein>
<feature type="domain" description="EGF-like" evidence="2">
    <location>
        <begin position="1025"/>
        <end position="1036"/>
    </location>
</feature>
<evidence type="ECO:0000259" key="2">
    <source>
        <dbReference type="PROSITE" id="PS00022"/>
    </source>
</evidence>
<dbReference type="InterPro" id="IPR056645">
    <property type="entry name" value="DUF7743"/>
</dbReference>
<keyword evidence="1" id="KW-0472">Membrane</keyword>
<dbReference type="PANTHER" id="PTHR31378">
    <property type="entry name" value="EGF-LIKE DOMAIN-CONTAINING PROTEIN-RELATED-RELATED"/>
    <property type="match status" value="1"/>
</dbReference>
<reference evidence="3 4" key="1">
    <citation type="submission" date="2015-12" db="EMBL/GenBank/DDBJ databases">
        <title>Dictyostelia acquired genes for synthesis and detection of signals that induce cell-type specialization by lateral gene transfer from prokaryotes.</title>
        <authorList>
            <person name="Gloeckner G."/>
            <person name="Schaap P."/>
        </authorList>
    </citation>
    <scope>NUCLEOTIDE SEQUENCE [LARGE SCALE GENOMIC DNA]</scope>
    <source>
        <strain evidence="3 4">TK</strain>
    </source>
</reference>
<keyword evidence="4" id="KW-1185">Reference proteome</keyword>
<dbReference type="InterPro" id="IPR054484">
    <property type="entry name" value="ComC_SSD"/>
</dbReference>
<dbReference type="InterPro" id="IPR000742">
    <property type="entry name" value="EGF"/>
</dbReference>
<dbReference type="InterPro" id="IPR057709">
    <property type="entry name" value="DUF7949"/>
</dbReference>
<dbReference type="CDD" id="cd00603">
    <property type="entry name" value="IPT_PCSR"/>
    <property type="match status" value="1"/>
</dbReference>
<evidence type="ECO:0000313" key="4">
    <source>
        <dbReference type="Proteomes" id="UP000076078"/>
    </source>
</evidence>
<keyword evidence="1" id="KW-1133">Transmembrane helix</keyword>
<accession>A0A152A841</accession>
<feature type="transmembrane region" description="Helical" evidence="1">
    <location>
        <begin position="1297"/>
        <end position="1320"/>
    </location>
</feature>
<dbReference type="EMBL" id="LODT01000004">
    <property type="protein sequence ID" value="KYR02403.1"/>
    <property type="molecule type" value="Genomic_DNA"/>
</dbReference>
<dbReference type="Gene3D" id="2.60.40.10">
    <property type="entry name" value="Immunoglobulins"/>
    <property type="match status" value="1"/>
</dbReference>
<dbReference type="Proteomes" id="UP000076078">
    <property type="component" value="Unassembled WGS sequence"/>
</dbReference>
<name>A0A152A841_TIELA</name>
<sequence>MKYKYYLLIIIAILIELNKGSVIIQDYYIYSALPYTPSTECSLDIFVKFNSSSVIAIQGTAIRTKLIDIDGASSCVYRYAYTVSLGNGSVFVSYKADSGSPEMESEILYTCTSLDNLQLQYERLTPTQVNSLDFLHDDIHDFFYINVSANNRRITNRIAYTIPLDLTPIPNMGYKCEIFRLINNKYVEIRVEMSEFSKLYVSDSITINLAGLSKSFIIRTFTSLTNSNYSATTPTFIKRGVGVNTPNLISMFTTDVDDPSFYNLHNTPDGYRYYPVFTNSTKKTMFSYFPYQLGSGSQIIKAETISPLNGITTDLDTALLAKPTFIFTSCVGTQVTVFGTNRKIYHLKLSYSPYSYSTTPVFTRLYNLPYLYGFQSIVSTYQYKIYFIDSKYATNTFDDFAFDIQQYTVAYTPPSAVDILPPFIKSVTVTPFKGYQYVVRIRATDESSGVHYISMLDQIIGYPDLVSGNFMDGIYEKLITINQATTYINQFRALAYDRAGNVGVFNSGEILSVNMNTFPENPLDSIINDITGVSFQNAMVNLSASTPVSNKMYITISNFSACSQFPVIFKPTFQSIEANPLVLKNIEFQGTYVNSESRYVVDFTIPGKLMNKFVYYEVNVAGVVYTSTLLKELFPTTSQLFIFSDEPDEFPPTVSACTGYYNASGSLYTIGFKVKIDYHLVPWKNAQFSIVSSRDPYPRIISKDFSDLSNDGFLYIEFEFDTTYNGISTSFIVVSMTIVDDSGHASYYNNYGNPVSPYKFSSFITNVNIDPVTITGTTAPSSLPVLDYITITNLPLGNTLNIGVVNSLDFKIKVKSTTNAPIDLRHIPQLYLTDIKANIIHVSLDTIFNSTSNSADFGGQALVPIGFGLDGILVSISNVADMYMNFAYFSPEDLPGAYGLIPTSFTLGGPTITSTSNIKSLGETLTIYGKGFGVNSANTKVFIENTTSNIQLPIATFHSIALVVYNVPATTQAFDIFVTVNSAESNKFRVQVQIPPTQSPIQQQCPGNPVCGGPDHGDCSVSGDCQCKGNWIGKDCLSQQINIPQPNVSTTDPSAETTVNGTLPDGSQISFRNLISVVELRELNFKNEIQRNFTFTQWLFTNTSTSSTTSYLYATSIDNNSTNVTVSVQWYPTETTITFANEEIRMLPSTMKYTIEISSFDFQSSTNRLQLVMNAQTISDNTDTCVTRTPENQQDSDLIYEYFKLQIDNHSLYGRFIKRALVDFRPTAISNTLLQSTTQNTSTSGSTLEAQQLIGINIPYYSNNVIIDPDFSVLVESNPIDDSNCPSSSKGLTKSQLAGIIIASSVAGLFVILLSVYFIMKKTNTAVEFRYKLRKLGKMSP</sequence>
<dbReference type="Pfam" id="PF22933">
    <property type="entry name" value="ComC_SSD"/>
    <property type="match status" value="1"/>
</dbReference>
<comment type="caution">
    <text evidence="3">The sequence shown here is derived from an EMBL/GenBank/DDBJ whole genome shotgun (WGS) entry which is preliminary data.</text>
</comment>
<dbReference type="Pfam" id="PF01833">
    <property type="entry name" value="TIG"/>
    <property type="match status" value="1"/>
</dbReference>
<evidence type="ECO:0000313" key="3">
    <source>
        <dbReference type="EMBL" id="KYR02403.1"/>
    </source>
</evidence>
<dbReference type="STRING" id="361077.A0A152A841"/>
<dbReference type="InterPro" id="IPR013783">
    <property type="entry name" value="Ig-like_fold"/>
</dbReference>
<evidence type="ECO:0000256" key="1">
    <source>
        <dbReference type="SAM" id="Phobius"/>
    </source>
</evidence>
<dbReference type="InParanoid" id="A0A152A841"/>
<organism evidence="3 4">
    <name type="scientific">Tieghemostelium lacteum</name>
    <name type="common">Slime mold</name>
    <name type="synonym">Dictyostelium lacteum</name>
    <dbReference type="NCBI Taxonomy" id="361077"/>
    <lineage>
        <taxon>Eukaryota</taxon>
        <taxon>Amoebozoa</taxon>
        <taxon>Evosea</taxon>
        <taxon>Eumycetozoa</taxon>
        <taxon>Dictyostelia</taxon>
        <taxon>Dictyosteliales</taxon>
        <taxon>Raperosteliaceae</taxon>
        <taxon>Tieghemostelium</taxon>
    </lineage>
</organism>
<dbReference type="Pfam" id="PF24893">
    <property type="entry name" value="DUF7743"/>
    <property type="match status" value="1"/>
</dbReference>
<dbReference type="Pfam" id="PF25820">
    <property type="entry name" value="DUF7949"/>
    <property type="match status" value="1"/>
</dbReference>
<dbReference type="PANTHER" id="PTHR31378:SF17">
    <property type="match status" value="1"/>
</dbReference>
<gene>
    <name evidence="3" type="ORF">DLAC_01243</name>
</gene>